<dbReference type="GO" id="GO:0004553">
    <property type="term" value="F:hydrolase activity, hydrolyzing O-glycosyl compounds"/>
    <property type="evidence" value="ECO:0007669"/>
    <property type="project" value="InterPro"/>
</dbReference>
<dbReference type="Pfam" id="PF00722">
    <property type="entry name" value="Glyco_hydro_16"/>
    <property type="match status" value="1"/>
</dbReference>
<sequence length="380" mass="40572">MLPIFSVGLPLLVAILAGEGVKATACNATNPCPYSAPCCSEYGFCGSDHFCLGGCNPFYSHALDSCRPAPVCKDAKYSFKDDSRILTNNTFYEGNATEYDWVVEGGNVFVADAAAGDLALTLTEKNGGTKLATTRYVHYGTITARMKTGRWKGVVAAFITMSDAKDEIDWEWPGTATTEGQSNYFWQGFFPSPSNGGTHGGLSDTYSNFHDYTIDWQPDTLTWLIDGKVVRTVKKSDTVKNGMTLYPTTPARVQFSIWPAGIESSGEGTISWAGGMIDWNDPDLKAAGQFAVILREVTIKCADQASLVKAAAIPAANITSYVYASNGTGGVPDIIYTNRSSLLNGASRNALLGIEAGRWQLAVVGLTALAVAGSQAFFGL</sequence>
<feature type="domain" description="GH16" evidence="5">
    <location>
        <begin position="62"/>
        <end position="288"/>
    </location>
</feature>
<dbReference type="PROSITE" id="PS00026">
    <property type="entry name" value="CHIT_BIND_I_1"/>
    <property type="match status" value="1"/>
</dbReference>
<dbReference type="GO" id="GO:0016757">
    <property type="term" value="F:glycosyltransferase activity"/>
    <property type="evidence" value="ECO:0007669"/>
    <property type="project" value="TreeGrafter"/>
</dbReference>
<dbReference type="InterPro" id="IPR018371">
    <property type="entry name" value="Chitin-binding_1_CS"/>
</dbReference>
<dbReference type="EMBL" id="QPFP01000079">
    <property type="protein sequence ID" value="TEB23374.1"/>
    <property type="molecule type" value="Genomic_DNA"/>
</dbReference>
<keyword evidence="7" id="KW-1185">Reference proteome</keyword>
<evidence type="ECO:0000256" key="4">
    <source>
        <dbReference type="SAM" id="SignalP"/>
    </source>
</evidence>
<comment type="caution">
    <text evidence="6">The sequence shown here is derived from an EMBL/GenBank/DDBJ whole genome shotgun (WGS) entry which is preliminary data.</text>
</comment>
<feature type="chain" id="PRO_5021340514" evidence="4">
    <location>
        <begin position="24"/>
        <end position="380"/>
    </location>
</feature>
<dbReference type="AlphaFoldDB" id="A0A4Y7SP36"/>
<organism evidence="6 7">
    <name type="scientific">Coprinellus micaceus</name>
    <name type="common">Glistening ink-cap mushroom</name>
    <name type="synonym">Coprinus micaceus</name>
    <dbReference type="NCBI Taxonomy" id="71717"/>
    <lineage>
        <taxon>Eukaryota</taxon>
        <taxon>Fungi</taxon>
        <taxon>Dikarya</taxon>
        <taxon>Basidiomycota</taxon>
        <taxon>Agaricomycotina</taxon>
        <taxon>Agaricomycetes</taxon>
        <taxon>Agaricomycetidae</taxon>
        <taxon>Agaricales</taxon>
        <taxon>Agaricineae</taxon>
        <taxon>Psathyrellaceae</taxon>
        <taxon>Coprinellus</taxon>
    </lineage>
</organism>
<dbReference type="GO" id="GO:0008061">
    <property type="term" value="F:chitin binding"/>
    <property type="evidence" value="ECO:0007669"/>
    <property type="project" value="InterPro"/>
</dbReference>
<protein>
    <submittedName>
        <fullName evidence="6">Glycoside hydrolase family 16 protein</fullName>
    </submittedName>
</protein>
<evidence type="ECO:0000313" key="6">
    <source>
        <dbReference type="EMBL" id="TEB23374.1"/>
    </source>
</evidence>
<dbReference type="GO" id="GO:0005975">
    <property type="term" value="P:carbohydrate metabolic process"/>
    <property type="evidence" value="ECO:0007669"/>
    <property type="project" value="InterPro"/>
</dbReference>
<feature type="signal peptide" evidence="4">
    <location>
        <begin position="1"/>
        <end position="23"/>
    </location>
</feature>
<name>A0A4Y7SP36_COPMI</name>
<dbReference type="GO" id="GO:0009277">
    <property type="term" value="C:fungal-type cell wall"/>
    <property type="evidence" value="ECO:0007669"/>
    <property type="project" value="TreeGrafter"/>
</dbReference>
<dbReference type="InterPro" id="IPR000757">
    <property type="entry name" value="Beta-glucanase-like"/>
</dbReference>
<keyword evidence="3" id="KW-0326">Glycosidase</keyword>
<dbReference type="InterPro" id="IPR013320">
    <property type="entry name" value="ConA-like_dom_sf"/>
</dbReference>
<dbReference type="Proteomes" id="UP000298030">
    <property type="component" value="Unassembled WGS sequence"/>
</dbReference>
<reference evidence="6 7" key="1">
    <citation type="journal article" date="2019" name="Nat. Ecol. Evol.">
        <title>Megaphylogeny resolves global patterns of mushroom evolution.</title>
        <authorList>
            <person name="Varga T."/>
            <person name="Krizsan K."/>
            <person name="Foldi C."/>
            <person name="Dima B."/>
            <person name="Sanchez-Garcia M."/>
            <person name="Sanchez-Ramirez S."/>
            <person name="Szollosi G.J."/>
            <person name="Szarkandi J.G."/>
            <person name="Papp V."/>
            <person name="Albert L."/>
            <person name="Andreopoulos W."/>
            <person name="Angelini C."/>
            <person name="Antonin V."/>
            <person name="Barry K.W."/>
            <person name="Bougher N.L."/>
            <person name="Buchanan P."/>
            <person name="Buyck B."/>
            <person name="Bense V."/>
            <person name="Catcheside P."/>
            <person name="Chovatia M."/>
            <person name="Cooper J."/>
            <person name="Damon W."/>
            <person name="Desjardin D."/>
            <person name="Finy P."/>
            <person name="Geml J."/>
            <person name="Haridas S."/>
            <person name="Hughes K."/>
            <person name="Justo A."/>
            <person name="Karasinski D."/>
            <person name="Kautmanova I."/>
            <person name="Kiss B."/>
            <person name="Kocsube S."/>
            <person name="Kotiranta H."/>
            <person name="LaButti K.M."/>
            <person name="Lechner B.E."/>
            <person name="Liimatainen K."/>
            <person name="Lipzen A."/>
            <person name="Lukacs Z."/>
            <person name="Mihaltcheva S."/>
            <person name="Morgado L.N."/>
            <person name="Niskanen T."/>
            <person name="Noordeloos M.E."/>
            <person name="Ohm R.A."/>
            <person name="Ortiz-Santana B."/>
            <person name="Ovrebo C."/>
            <person name="Racz N."/>
            <person name="Riley R."/>
            <person name="Savchenko A."/>
            <person name="Shiryaev A."/>
            <person name="Soop K."/>
            <person name="Spirin V."/>
            <person name="Szebenyi C."/>
            <person name="Tomsovsky M."/>
            <person name="Tulloss R.E."/>
            <person name="Uehling J."/>
            <person name="Grigoriev I.V."/>
            <person name="Vagvolgyi C."/>
            <person name="Papp T."/>
            <person name="Martin F.M."/>
            <person name="Miettinen O."/>
            <person name="Hibbett D.S."/>
            <person name="Nagy L.G."/>
        </authorList>
    </citation>
    <scope>NUCLEOTIDE SEQUENCE [LARGE SCALE GENOMIC DNA]</scope>
    <source>
        <strain evidence="6 7">FP101781</strain>
    </source>
</reference>
<proteinExistence type="predicted"/>
<dbReference type="PANTHER" id="PTHR10963:SF22">
    <property type="entry name" value="GLYCOSIDASE CRH2-RELATED"/>
    <property type="match status" value="1"/>
</dbReference>
<evidence type="ECO:0000313" key="7">
    <source>
        <dbReference type="Proteomes" id="UP000298030"/>
    </source>
</evidence>
<keyword evidence="2 6" id="KW-0378">Hydrolase</keyword>
<dbReference type="OrthoDB" id="4781at2759"/>
<evidence type="ECO:0000256" key="3">
    <source>
        <dbReference type="ARBA" id="ARBA00023295"/>
    </source>
</evidence>
<dbReference type="PANTHER" id="PTHR10963">
    <property type="entry name" value="GLYCOSYL HYDROLASE-RELATED"/>
    <property type="match status" value="1"/>
</dbReference>
<dbReference type="InterPro" id="IPR050546">
    <property type="entry name" value="Glycosyl_Hydrlase_16"/>
</dbReference>
<evidence type="ECO:0000259" key="5">
    <source>
        <dbReference type="PROSITE" id="PS51762"/>
    </source>
</evidence>
<evidence type="ECO:0000256" key="1">
    <source>
        <dbReference type="ARBA" id="ARBA00022729"/>
    </source>
</evidence>
<keyword evidence="1 4" id="KW-0732">Signal</keyword>
<dbReference type="GO" id="GO:0031505">
    <property type="term" value="P:fungal-type cell wall organization"/>
    <property type="evidence" value="ECO:0007669"/>
    <property type="project" value="TreeGrafter"/>
</dbReference>
<evidence type="ECO:0000256" key="2">
    <source>
        <dbReference type="ARBA" id="ARBA00022801"/>
    </source>
</evidence>
<dbReference type="SUPFAM" id="SSF49899">
    <property type="entry name" value="Concanavalin A-like lectins/glucanases"/>
    <property type="match status" value="1"/>
</dbReference>
<gene>
    <name evidence="6" type="ORF">FA13DRAFT_1757072</name>
</gene>
<dbReference type="Gene3D" id="2.60.120.200">
    <property type="match status" value="1"/>
</dbReference>
<dbReference type="STRING" id="71717.A0A4Y7SP36"/>
<accession>A0A4Y7SP36</accession>
<dbReference type="PROSITE" id="PS51762">
    <property type="entry name" value="GH16_2"/>
    <property type="match status" value="1"/>
</dbReference>